<feature type="region of interest" description="Disordered" evidence="1">
    <location>
        <begin position="1"/>
        <end position="25"/>
    </location>
</feature>
<name>A0ABQ2ZDQ5_9GAMM</name>
<reference evidence="3" key="1">
    <citation type="journal article" date="2019" name="Int. J. Syst. Evol. Microbiol.">
        <title>The Global Catalogue of Microorganisms (GCM) 10K type strain sequencing project: providing services to taxonomists for standard genome sequencing and annotation.</title>
        <authorList>
            <consortium name="The Broad Institute Genomics Platform"/>
            <consortium name="The Broad Institute Genome Sequencing Center for Infectious Disease"/>
            <person name="Wu L."/>
            <person name="Ma J."/>
        </authorList>
    </citation>
    <scope>NUCLEOTIDE SEQUENCE [LARGE SCALE GENOMIC DNA]</scope>
    <source>
        <strain evidence="3">KCTC 22228</strain>
    </source>
</reference>
<dbReference type="Proteomes" id="UP000653056">
    <property type="component" value="Unassembled WGS sequence"/>
</dbReference>
<organism evidence="2 3">
    <name type="scientific">Litchfieldella qijiaojingensis</name>
    <dbReference type="NCBI Taxonomy" id="980347"/>
    <lineage>
        <taxon>Bacteria</taxon>
        <taxon>Pseudomonadati</taxon>
        <taxon>Pseudomonadota</taxon>
        <taxon>Gammaproteobacteria</taxon>
        <taxon>Oceanospirillales</taxon>
        <taxon>Halomonadaceae</taxon>
        <taxon>Litchfieldella</taxon>
    </lineage>
</organism>
<accession>A0ABQ2ZDQ5</accession>
<evidence type="ECO:0000313" key="3">
    <source>
        <dbReference type="Proteomes" id="UP000653056"/>
    </source>
</evidence>
<dbReference type="EMBL" id="BMXS01000039">
    <property type="protein sequence ID" value="GGY10496.1"/>
    <property type="molecule type" value="Genomic_DNA"/>
</dbReference>
<proteinExistence type="predicted"/>
<evidence type="ECO:0000256" key="1">
    <source>
        <dbReference type="SAM" id="MobiDB-lite"/>
    </source>
</evidence>
<keyword evidence="3" id="KW-1185">Reference proteome</keyword>
<evidence type="ECO:0000313" key="2">
    <source>
        <dbReference type="EMBL" id="GGY10496.1"/>
    </source>
</evidence>
<gene>
    <name evidence="2" type="ORF">GCM10007160_42130</name>
</gene>
<comment type="caution">
    <text evidence="2">The sequence shown here is derived from an EMBL/GenBank/DDBJ whole genome shotgun (WGS) entry which is preliminary data.</text>
</comment>
<sequence>MRLAGQKLNYRRQEPNNSSKLTLDFPHFSGHASLTAMEVNDAGNEDGEEESQVFN</sequence>
<protein>
    <submittedName>
        <fullName evidence="2">Uncharacterized protein</fullName>
    </submittedName>
</protein>